<evidence type="ECO:0000256" key="4">
    <source>
        <dbReference type="ARBA" id="ARBA00023242"/>
    </source>
</evidence>
<dbReference type="STRING" id="930990.A0A067MDG8"/>
<dbReference type="SUPFAM" id="SSF50998">
    <property type="entry name" value="Quinoprotein alcohol dehydrogenase-like"/>
    <property type="match status" value="1"/>
</dbReference>
<sequence length="1143" mass="123385">MRAISTWHPPRGSVHFSLKTDVVAADVDSLVVAEVSRVIVFDLTPVGLKHRCAIDVWGTITSLRSFKVKDNPSRLFVTTDLPSSQALVIEYQDDPPRLEVIHSVSLHSRAGRQAEFFQGAIVDPKNNLAITSNYIASLKVFQLDKKTRQSKFANFECRIPELNVRCLCFVPTPSSANSTLAILYTNHKAEFRLLARQVLVDQKEISVEPSFDVLVQDGAHLLVPIPGPPGGLLILGGGKCMYYSPPALNPSQRDKQKGKARRPSTTADTIFVQTDYPHGNISTYALVSPDGSRVLLADEFGQLSLLALVQTGASQAVTKLDILPLGEISSPKSLTYLTSNVLYVGSFCGDSQLIRVSPQPKQTENGKTHVEVLETFNNIAPIMDAIVTDLDGSEQVVTCSGALNCGSIRVVRNGANIEELAVIENMPHVTNIWPIRNPFEAEHHSFVIVSTIYNTRLFLFHKDNGSTHVEECDGNQLPGLARGLPTIAVGVTKEGSTLIQVTKEAVITVDLLSGMEAGRRSLGEITAATINPTQLCVALKGGSLVYFAHYDTRGLVTLKQRSFTTEDGQPMEISALSINSTDISTPHTSKFVAVAFWGSNKAAILKLPSLETIGDDDSFPSESHLPRSVLLHSFGSGSPHLLVGLADGGLAAYVLDPQTFVPTDRKIFSLGSTPISLTSCASDAAGQTAVFACSNAPAVLFHANGRLQHSPLVLKGVIAASALHVAAFPDALIFATTTGVLIGRVRELQNIQIHTTPFGLDNPRRIAHHNGAGAFGVGCVRTELPSSSESESFSSSFKILNETTFQILQSFSCEQEEKVSSVSALTLACGEDEVQCFVVGTVVEGIGKPVPEKGRILIFEPAEDKKFFMSASVAAKGCVWDLAVMQGKLVAAVNSRVTVYELRNGGTPGADRSLAALASWHRGYVITKVVVRDNKIVVIDALRSLSTIEWAGGKLETVSQDLGPLWPMSLEMLDDQDAIVAEAEGNIFTYKVSGGALEREGSYSLGELVNKFCQGKVSQVPPNSRVRPNLLFFTSSGRIATVSDLDSDLSLLLSNLQRNMEKVIKGPGGIEHATWRSPVGTRGLLYGQGSVGFIDGDYVESFLELDPASPEVEKILQGENKFEALDKTYAEVGRAVEELQFWH</sequence>
<dbReference type="Gene3D" id="2.130.10.10">
    <property type="entry name" value="YVTN repeat-like/Quinoprotein amine dehydrogenase"/>
    <property type="match status" value="3"/>
</dbReference>
<comment type="subcellular location">
    <subcellularLocation>
        <location evidence="1">Nucleus</location>
    </subcellularLocation>
</comment>
<dbReference type="AlphaFoldDB" id="A0A067MDG8"/>
<dbReference type="Gene3D" id="1.10.150.910">
    <property type="match status" value="1"/>
</dbReference>
<dbReference type="InterPro" id="IPR058543">
    <property type="entry name" value="Beta-prop_RSE1/DDB1/CPSF1_2nd"/>
</dbReference>
<evidence type="ECO:0000259" key="8">
    <source>
        <dbReference type="Pfam" id="PF23726"/>
    </source>
</evidence>
<evidence type="ECO:0000313" key="9">
    <source>
        <dbReference type="EMBL" id="KDQ09897.1"/>
    </source>
</evidence>
<evidence type="ECO:0000256" key="2">
    <source>
        <dbReference type="ARBA" id="ARBA00007453"/>
    </source>
</evidence>
<dbReference type="Pfam" id="PF23726">
    <property type="entry name" value="Beta-prop_RSE1_2nd"/>
    <property type="match status" value="1"/>
</dbReference>
<dbReference type="Proteomes" id="UP000027195">
    <property type="component" value="Unassembled WGS sequence"/>
</dbReference>
<dbReference type="InterPro" id="IPR015943">
    <property type="entry name" value="WD40/YVTN_repeat-like_dom_sf"/>
</dbReference>
<dbReference type="HOGENOM" id="CLU_002893_0_0_1"/>
<feature type="domain" description="RSE1/DDB1/CPSF1 first beta-propeller" evidence="7">
    <location>
        <begin position="14"/>
        <end position="376"/>
    </location>
</feature>
<evidence type="ECO:0000256" key="1">
    <source>
        <dbReference type="ARBA" id="ARBA00004123"/>
    </source>
</evidence>
<keyword evidence="4" id="KW-0539">Nucleus</keyword>
<dbReference type="InParanoid" id="A0A067MDG8"/>
<reference evidence="10" key="1">
    <citation type="journal article" date="2014" name="Proc. Natl. Acad. Sci. U.S.A.">
        <title>Extensive sampling of basidiomycete genomes demonstrates inadequacy of the white-rot/brown-rot paradigm for wood decay fungi.</title>
        <authorList>
            <person name="Riley R."/>
            <person name="Salamov A.A."/>
            <person name="Brown D.W."/>
            <person name="Nagy L.G."/>
            <person name="Floudas D."/>
            <person name="Held B.W."/>
            <person name="Levasseur A."/>
            <person name="Lombard V."/>
            <person name="Morin E."/>
            <person name="Otillar R."/>
            <person name="Lindquist E.A."/>
            <person name="Sun H."/>
            <person name="LaButti K.M."/>
            <person name="Schmutz J."/>
            <person name="Jabbour D."/>
            <person name="Luo H."/>
            <person name="Baker S.E."/>
            <person name="Pisabarro A.G."/>
            <person name="Walton J.D."/>
            <person name="Blanchette R.A."/>
            <person name="Henrissat B."/>
            <person name="Martin F."/>
            <person name="Cullen D."/>
            <person name="Hibbett D.S."/>
            <person name="Grigoriev I.V."/>
        </authorList>
    </citation>
    <scope>NUCLEOTIDE SEQUENCE [LARGE SCALE GENOMIC DNA]</scope>
    <source>
        <strain evidence="10">FD-172 SS1</strain>
    </source>
</reference>
<dbReference type="Pfam" id="PF10433">
    <property type="entry name" value="Beta-prop_RSE1_1st"/>
    <property type="match status" value="1"/>
</dbReference>
<dbReference type="PANTHER" id="PTHR10644">
    <property type="entry name" value="DNA REPAIR/RNA PROCESSING CPSF FAMILY"/>
    <property type="match status" value="1"/>
</dbReference>
<evidence type="ECO:0000256" key="5">
    <source>
        <dbReference type="SAM" id="MobiDB-lite"/>
    </source>
</evidence>
<evidence type="ECO:0000259" key="6">
    <source>
        <dbReference type="Pfam" id="PF03178"/>
    </source>
</evidence>
<evidence type="ECO:0000259" key="7">
    <source>
        <dbReference type="Pfam" id="PF10433"/>
    </source>
</evidence>
<comment type="similarity">
    <text evidence="2">Belongs to the DDB1 family.</text>
</comment>
<dbReference type="InterPro" id="IPR004871">
    <property type="entry name" value="RSE1/DDB1/CPSF1_C"/>
</dbReference>
<proteinExistence type="inferred from homology"/>
<feature type="domain" description="RSE1/DDB1/CPSF1 second beta-propeller" evidence="8">
    <location>
        <begin position="417"/>
        <end position="742"/>
    </location>
</feature>
<evidence type="ECO:0000256" key="3">
    <source>
        <dbReference type="ARBA" id="ARBA00014577"/>
    </source>
</evidence>
<keyword evidence="10" id="KW-1185">Reference proteome</keyword>
<dbReference type="InterPro" id="IPR050358">
    <property type="entry name" value="RSE1/DDB1/CFT1"/>
</dbReference>
<dbReference type="GO" id="GO:0003676">
    <property type="term" value="F:nucleic acid binding"/>
    <property type="evidence" value="ECO:0007669"/>
    <property type="project" value="InterPro"/>
</dbReference>
<protein>
    <recommendedName>
        <fullName evidence="3">DNA damage-binding protein 1</fullName>
    </recommendedName>
</protein>
<dbReference type="Pfam" id="PF03178">
    <property type="entry name" value="CPSF_A"/>
    <property type="match status" value="1"/>
</dbReference>
<feature type="domain" description="RSE1/DDB1/CPSF1 C-terminal" evidence="6">
    <location>
        <begin position="795"/>
        <end position="1103"/>
    </location>
</feature>
<gene>
    <name evidence="9" type="ORF">BOTBODRAFT_147991</name>
</gene>
<dbReference type="FunCoup" id="A0A067MDG8">
    <property type="interactions" value="792"/>
</dbReference>
<dbReference type="InterPro" id="IPR011047">
    <property type="entry name" value="Quinoprotein_ADH-like_sf"/>
</dbReference>
<dbReference type="InterPro" id="IPR011048">
    <property type="entry name" value="Haem_d1_sf"/>
</dbReference>
<dbReference type="EMBL" id="KL198073">
    <property type="protein sequence ID" value="KDQ09897.1"/>
    <property type="molecule type" value="Genomic_DNA"/>
</dbReference>
<name>A0A067MDG8_BOTB1</name>
<dbReference type="GO" id="GO:0005634">
    <property type="term" value="C:nucleus"/>
    <property type="evidence" value="ECO:0007669"/>
    <property type="project" value="UniProtKB-SubCell"/>
</dbReference>
<dbReference type="SUPFAM" id="SSF51004">
    <property type="entry name" value="C-terminal (heme d1) domain of cytochrome cd1-nitrite reductase"/>
    <property type="match status" value="1"/>
</dbReference>
<dbReference type="InterPro" id="IPR018846">
    <property type="entry name" value="Beta-prop_RSE1/DDB1/CPSF1_1st"/>
</dbReference>
<evidence type="ECO:0000313" key="10">
    <source>
        <dbReference type="Proteomes" id="UP000027195"/>
    </source>
</evidence>
<organism evidence="9 10">
    <name type="scientific">Botryobasidium botryosum (strain FD-172 SS1)</name>
    <dbReference type="NCBI Taxonomy" id="930990"/>
    <lineage>
        <taxon>Eukaryota</taxon>
        <taxon>Fungi</taxon>
        <taxon>Dikarya</taxon>
        <taxon>Basidiomycota</taxon>
        <taxon>Agaricomycotina</taxon>
        <taxon>Agaricomycetes</taxon>
        <taxon>Cantharellales</taxon>
        <taxon>Botryobasidiaceae</taxon>
        <taxon>Botryobasidium</taxon>
    </lineage>
</organism>
<accession>A0A067MDG8</accession>
<dbReference type="OrthoDB" id="433457at2759"/>
<feature type="region of interest" description="Disordered" evidence="5">
    <location>
        <begin position="248"/>
        <end position="267"/>
    </location>
</feature>